<reference evidence="2" key="1">
    <citation type="submission" date="2022-03" db="EMBL/GenBank/DDBJ databases">
        <authorList>
            <person name="Martin C."/>
        </authorList>
    </citation>
    <scope>NUCLEOTIDE SEQUENCE</scope>
</reference>
<dbReference type="EMBL" id="CAIIXF020000007">
    <property type="protein sequence ID" value="CAH1790544.1"/>
    <property type="molecule type" value="Genomic_DNA"/>
</dbReference>
<gene>
    <name evidence="2" type="ORF">OFUS_LOCUS15735</name>
</gene>
<name>A0A8S4PBD0_OWEFU</name>
<keyword evidence="3" id="KW-1185">Reference proteome</keyword>
<feature type="signal peptide" evidence="1">
    <location>
        <begin position="1"/>
        <end position="20"/>
    </location>
</feature>
<evidence type="ECO:0000313" key="3">
    <source>
        <dbReference type="Proteomes" id="UP000749559"/>
    </source>
</evidence>
<dbReference type="SUPFAM" id="SSF57414">
    <property type="entry name" value="Hairpin loop containing domain-like"/>
    <property type="match status" value="1"/>
</dbReference>
<proteinExistence type="predicted"/>
<dbReference type="Proteomes" id="UP000749559">
    <property type="component" value="Unassembled WGS sequence"/>
</dbReference>
<sequence>MEVSSMILVFVFITLSEVSCQTIPSNDFMDLGTNMCIGIGIEGLDGGISTLEECKQRCVNEITFVCWSIMHSVQDEVCFTASLYSGTTSRFSICIEGLLYFERIPENSREPSCTTNNDCTDPSRPNCRRNGAGIMICGDPHISQTIQGAHHRRLCYDFAGQPGSVYILFRDQEIDIRTTFVEDEDIDLGSVVDFIDQIVVKGESDHVAISPDEATLVTSKGERILNWREKTVKLDSGFMTINRKQIKLLFKNDTIELVITRRGRAKGAPFLNVGVTEKTGLSKTAGGIMGWIGNEAVFHDEGPHSGYITLGNVTIPAYDSRDGCLKIDDAYLNKFTSILQMFEMK</sequence>
<keyword evidence="1" id="KW-0732">Signal</keyword>
<evidence type="ECO:0000313" key="2">
    <source>
        <dbReference type="EMBL" id="CAH1790544.1"/>
    </source>
</evidence>
<feature type="chain" id="PRO_5035844245" evidence="1">
    <location>
        <begin position="21"/>
        <end position="345"/>
    </location>
</feature>
<evidence type="ECO:0000256" key="1">
    <source>
        <dbReference type="SAM" id="SignalP"/>
    </source>
</evidence>
<organism evidence="2 3">
    <name type="scientific">Owenia fusiformis</name>
    <name type="common">Polychaete worm</name>
    <dbReference type="NCBI Taxonomy" id="6347"/>
    <lineage>
        <taxon>Eukaryota</taxon>
        <taxon>Metazoa</taxon>
        <taxon>Spiralia</taxon>
        <taxon>Lophotrochozoa</taxon>
        <taxon>Annelida</taxon>
        <taxon>Polychaeta</taxon>
        <taxon>Sedentaria</taxon>
        <taxon>Canalipalpata</taxon>
        <taxon>Sabellida</taxon>
        <taxon>Oweniida</taxon>
        <taxon>Oweniidae</taxon>
        <taxon>Owenia</taxon>
    </lineage>
</organism>
<dbReference type="AlphaFoldDB" id="A0A8S4PBD0"/>
<comment type="caution">
    <text evidence="2">The sequence shown here is derived from an EMBL/GenBank/DDBJ whole genome shotgun (WGS) entry which is preliminary data.</text>
</comment>
<accession>A0A8S4PBD0</accession>
<protein>
    <submittedName>
        <fullName evidence="2">Uncharacterized protein</fullName>
    </submittedName>
</protein>